<name>A0A7J8APH3_MYOMY</name>
<dbReference type="Gene3D" id="3.40.720.10">
    <property type="entry name" value="Alkaline Phosphatase, subunit A"/>
    <property type="match status" value="1"/>
</dbReference>
<evidence type="ECO:0000256" key="12">
    <source>
        <dbReference type="SAM" id="Phobius"/>
    </source>
</evidence>
<feature type="transmembrane region" description="Helical" evidence="12">
    <location>
        <begin position="755"/>
        <end position="773"/>
    </location>
</feature>
<keyword evidence="7" id="KW-0256">Endoplasmic reticulum</keyword>
<dbReference type="Proteomes" id="UP000527355">
    <property type="component" value="Unassembled WGS sequence"/>
</dbReference>
<dbReference type="InterPro" id="IPR045687">
    <property type="entry name" value="PIGG/GPI7_C"/>
</dbReference>
<reference evidence="14 15" key="1">
    <citation type="journal article" date="2020" name="Nature">
        <title>Six reference-quality genomes reveal evolution of bat adaptations.</title>
        <authorList>
            <person name="Jebb D."/>
            <person name="Huang Z."/>
            <person name="Pippel M."/>
            <person name="Hughes G.M."/>
            <person name="Lavrichenko K."/>
            <person name="Devanna P."/>
            <person name="Winkler S."/>
            <person name="Jermiin L.S."/>
            <person name="Skirmuntt E.C."/>
            <person name="Katzourakis A."/>
            <person name="Burkitt-Gray L."/>
            <person name="Ray D.A."/>
            <person name="Sullivan K.A.M."/>
            <person name="Roscito J.G."/>
            <person name="Kirilenko B.M."/>
            <person name="Davalos L.M."/>
            <person name="Corthals A.P."/>
            <person name="Power M.L."/>
            <person name="Jones G."/>
            <person name="Ransome R.D."/>
            <person name="Dechmann D.K.N."/>
            <person name="Locatelli A.G."/>
            <person name="Puechmaille S.J."/>
            <person name="Fedrigo O."/>
            <person name="Jarvis E.D."/>
            <person name="Hiller M."/>
            <person name="Vernes S.C."/>
            <person name="Myers E.W."/>
            <person name="Teeling E.C."/>
        </authorList>
    </citation>
    <scope>NUCLEOTIDE SEQUENCE [LARGE SCALE GENOMIC DNA]</scope>
    <source>
        <strain evidence="14">MMyoMyo1</strain>
        <tissue evidence="14">Flight muscle</tissue>
    </source>
</reference>
<organism evidence="14 15">
    <name type="scientific">Myotis myotis</name>
    <name type="common">Greater mouse-eared bat</name>
    <name type="synonym">Vespertilio myotis</name>
    <dbReference type="NCBI Taxonomy" id="51298"/>
    <lineage>
        <taxon>Eukaryota</taxon>
        <taxon>Metazoa</taxon>
        <taxon>Chordata</taxon>
        <taxon>Craniata</taxon>
        <taxon>Vertebrata</taxon>
        <taxon>Euteleostomi</taxon>
        <taxon>Mammalia</taxon>
        <taxon>Eutheria</taxon>
        <taxon>Laurasiatheria</taxon>
        <taxon>Chiroptera</taxon>
        <taxon>Yangochiroptera</taxon>
        <taxon>Vespertilionidae</taxon>
        <taxon>Myotis</taxon>
    </lineage>
</organism>
<evidence type="ECO:0000256" key="9">
    <source>
        <dbReference type="ARBA" id="ARBA00023136"/>
    </source>
</evidence>
<evidence type="ECO:0000256" key="8">
    <source>
        <dbReference type="ARBA" id="ARBA00022989"/>
    </source>
</evidence>
<feature type="transmembrane region" description="Helical" evidence="12">
    <location>
        <begin position="918"/>
        <end position="941"/>
    </location>
</feature>
<keyword evidence="10" id="KW-0325">Glycoprotein</keyword>
<dbReference type="CDD" id="cd16024">
    <property type="entry name" value="GPI_EPT_2"/>
    <property type="match status" value="1"/>
</dbReference>
<accession>A0A7J8APH3</accession>
<protein>
    <submittedName>
        <fullName evidence="14">Phosphatidylinositol glycan anchor biosynthesis class G</fullName>
    </submittedName>
</protein>
<gene>
    <name evidence="14" type="ORF">mMyoMyo1_015170</name>
</gene>
<dbReference type="Pfam" id="PF01663">
    <property type="entry name" value="Phosphodiest"/>
    <property type="match status" value="1"/>
</dbReference>
<keyword evidence="15" id="KW-1185">Reference proteome</keyword>
<evidence type="ECO:0000256" key="5">
    <source>
        <dbReference type="ARBA" id="ARBA00022679"/>
    </source>
</evidence>
<keyword evidence="9 12" id="KW-0472">Membrane</keyword>
<dbReference type="InterPro" id="IPR002591">
    <property type="entry name" value="Phosphodiest/P_Trfase"/>
</dbReference>
<dbReference type="VEuPathDB" id="HostDB:GeneID_118665088"/>
<comment type="subcellular location">
    <subcellularLocation>
        <location evidence="1">Endoplasmic reticulum membrane</location>
        <topology evidence="1">Multi-pass membrane protein</topology>
    </subcellularLocation>
</comment>
<evidence type="ECO:0000256" key="11">
    <source>
        <dbReference type="SAM" id="MobiDB-lite"/>
    </source>
</evidence>
<keyword evidence="5" id="KW-0808">Transferase</keyword>
<comment type="pathway">
    <text evidence="2">Glycolipid biosynthesis; glycosylphosphatidylinositol-anchor biosynthesis.</text>
</comment>
<dbReference type="Pfam" id="PF19316">
    <property type="entry name" value="PIGO_PIGG"/>
    <property type="match status" value="1"/>
</dbReference>
<evidence type="ECO:0000256" key="4">
    <source>
        <dbReference type="ARBA" id="ARBA00022502"/>
    </source>
</evidence>
<evidence type="ECO:0000256" key="10">
    <source>
        <dbReference type="ARBA" id="ARBA00023180"/>
    </source>
</evidence>
<evidence type="ECO:0000259" key="13">
    <source>
        <dbReference type="Pfam" id="PF19316"/>
    </source>
</evidence>
<keyword evidence="6 12" id="KW-0812">Transmembrane</keyword>
<evidence type="ECO:0000256" key="6">
    <source>
        <dbReference type="ARBA" id="ARBA00022692"/>
    </source>
</evidence>
<dbReference type="InterPro" id="IPR039527">
    <property type="entry name" value="PIGG/GPI7"/>
</dbReference>
<dbReference type="GO" id="GO:0005789">
    <property type="term" value="C:endoplasmic reticulum membrane"/>
    <property type="evidence" value="ECO:0007669"/>
    <property type="project" value="UniProtKB-SubCell"/>
</dbReference>
<feature type="region of interest" description="Disordered" evidence="11">
    <location>
        <begin position="34"/>
        <end position="56"/>
    </location>
</feature>
<comment type="similarity">
    <text evidence="3">Belongs to the PIGG/PIGN/PIGO family. PIGG subfamily.</text>
</comment>
<dbReference type="AlphaFoldDB" id="A0A7J8APH3"/>
<dbReference type="UniPathway" id="UPA00196"/>
<feature type="domain" description="GPI ethanolamine phosphate transferase 2 C-terminal" evidence="13">
    <location>
        <begin position="649"/>
        <end position="956"/>
    </location>
</feature>
<comment type="caution">
    <text evidence="14">The sequence shown here is derived from an EMBL/GenBank/DDBJ whole genome shotgun (WGS) entry which is preliminary data.</text>
</comment>
<dbReference type="GO" id="GO:0006506">
    <property type="term" value="P:GPI anchor biosynthetic process"/>
    <property type="evidence" value="ECO:0007669"/>
    <property type="project" value="UniProtKB-UniPathway"/>
</dbReference>
<evidence type="ECO:0000313" key="15">
    <source>
        <dbReference type="Proteomes" id="UP000527355"/>
    </source>
</evidence>
<feature type="transmembrane region" description="Helical" evidence="12">
    <location>
        <begin position="463"/>
        <end position="484"/>
    </location>
</feature>
<dbReference type="PANTHER" id="PTHR23072:SF0">
    <property type="entry name" value="GPI ETHANOLAMINE PHOSPHATE TRANSFERASE 2"/>
    <property type="match status" value="1"/>
</dbReference>
<dbReference type="GO" id="GO:0051267">
    <property type="term" value="F:CP2 mannose-ethanolamine phosphotransferase activity"/>
    <property type="evidence" value="ECO:0007669"/>
    <property type="project" value="TreeGrafter"/>
</dbReference>
<proteinExistence type="inferred from homology"/>
<feature type="transmembrane region" description="Helical" evidence="12">
    <location>
        <begin position="881"/>
        <end position="906"/>
    </location>
</feature>
<evidence type="ECO:0000256" key="1">
    <source>
        <dbReference type="ARBA" id="ARBA00004477"/>
    </source>
</evidence>
<dbReference type="EMBL" id="JABWUV010000001">
    <property type="protein sequence ID" value="KAF6388324.1"/>
    <property type="molecule type" value="Genomic_DNA"/>
</dbReference>
<keyword evidence="4" id="KW-0337">GPI-anchor biosynthesis</keyword>
<feature type="transmembrane region" description="Helical" evidence="12">
    <location>
        <begin position="953"/>
        <end position="973"/>
    </location>
</feature>
<feature type="compositionally biased region" description="Pro residues" evidence="11">
    <location>
        <begin position="34"/>
        <end position="45"/>
    </location>
</feature>
<evidence type="ECO:0000256" key="7">
    <source>
        <dbReference type="ARBA" id="ARBA00022824"/>
    </source>
</evidence>
<evidence type="ECO:0000256" key="3">
    <source>
        <dbReference type="ARBA" id="ARBA00005315"/>
    </source>
</evidence>
<dbReference type="InterPro" id="IPR017850">
    <property type="entry name" value="Alkaline_phosphatase_core_sf"/>
</dbReference>
<evidence type="ECO:0000313" key="14">
    <source>
        <dbReference type="EMBL" id="KAF6388324.1"/>
    </source>
</evidence>
<evidence type="ECO:0000256" key="2">
    <source>
        <dbReference type="ARBA" id="ARBA00004687"/>
    </source>
</evidence>
<dbReference type="PANTHER" id="PTHR23072">
    <property type="entry name" value="PHOSPHATIDYLINOSITOL GLYCAN-RELATED"/>
    <property type="match status" value="1"/>
</dbReference>
<feature type="transmembrane region" description="Helical" evidence="12">
    <location>
        <begin position="430"/>
        <end position="451"/>
    </location>
</feature>
<dbReference type="InterPro" id="IPR037674">
    <property type="entry name" value="PIG-G_N"/>
</dbReference>
<dbReference type="FunFam" id="3.40.720.10:FF:000018">
    <property type="entry name" value="Putative GPI ethanolamine phosphate transferase 2"/>
    <property type="match status" value="1"/>
</dbReference>
<keyword evidence="8 12" id="KW-1133">Transmembrane helix</keyword>
<dbReference type="OrthoDB" id="272139at2759"/>
<dbReference type="SUPFAM" id="SSF53649">
    <property type="entry name" value="Alkaline phosphatase-like"/>
    <property type="match status" value="1"/>
</dbReference>
<feature type="transmembrane region" description="Helical" evidence="12">
    <location>
        <begin position="504"/>
        <end position="528"/>
    </location>
</feature>
<sequence>MRLGCGAFAAGCVVIEVLGVALFLRGFFPAPARPEPEPPAAPAAPEPMAGASSNWTERPPPLFRKVVIMLIDALRDDFVFGSKGVKFMPYTTYLVEKGAAHSFVAEAKPPTVTMPRVKALMTGSLPGFVDVVRNLNSPALLEDNVVTQAKAAGKRIIFYGDETWVKLFPKHFVEYDGTTSFFVSDYTEVDDNVTRHLDKVLKRGDWDVLILHYLGLDHIGHISGPSSPLIGRKLSEMDSILMRIHTSLLSEEREALSPSLLVLCGDHGMSESGGHGASSLEEVNTALLLTSSAFERKPGEVRPPERVQQTDLAATLAVGLGLPIPQHSVGRFLFPVVQGRALREQLRLLHLNAVQLSRLLRSRIPGFEREHGFEQFKISERLHGNWVKLYLEENNAEILLNMGAKARKQYLYTLKALSQALSSQEAQYDIYSMVVGTVVVLEVLALLLLSVPQALGATAKLEVPLSPMCSLLFYVMFLLLWAMHMVVCTSAESFCYLCNLAWPVAGAVLALVSALLCGVLSTLTRLCVRRKLLRRKPAPSHWKWSELDFLILAGTAGHVLSLGASSFIEEEHQTWYFLVSTLCLALSHESYRSCFLGDDEEPEHCPRVAGEFAGTASALPDRSVSCDMLELDQARQSPSSLDGLRGREKCMALASPWLILGCCRLLRSLNQTGVQWAHRPDLGHWLTSSDHQAELSVLAALSLLAIFALVQSRCSSVAKGALALGLLGVYCYRAATGHVLSPWQQDNKDVSRGIIEARFVYVFVLGILFMGIKDMLKSQVLAAGIPVKTVGLWDVYSGLVLLTALLFRPHNLPVLVCSLLIQTMMTKFIWRPLRHGAAEVTVMHYWFGQAFFYFQGNSNNIATVDISAGFVGLNTYVEVPAMFLTAFATYAGPVLWASHLVNFLSWEPNSGSALRRACFCYALLSSVPVSAYVVLVTALRYHLFIWSVFSPKLLYEGMHLLVTAALCLGFTAVDRAGAKVDAGKVAHC</sequence>